<accession>A0A4P8L2M9</accession>
<organism evidence="2 3">
    <name type="scientific">Desulfoglaeba alkanexedens ALDC</name>
    <dbReference type="NCBI Taxonomy" id="980445"/>
    <lineage>
        <taxon>Bacteria</taxon>
        <taxon>Pseudomonadati</taxon>
        <taxon>Thermodesulfobacteriota</taxon>
        <taxon>Syntrophobacteria</taxon>
        <taxon>Syntrophobacterales</taxon>
        <taxon>Syntrophobacteraceae</taxon>
        <taxon>Desulfoglaeba</taxon>
    </lineage>
</organism>
<gene>
    <name evidence="2" type="primary">tnpB</name>
    <name evidence="2" type="ORF">FDQ92_07225</name>
</gene>
<dbReference type="KEGG" id="dax:FDQ92_07225"/>
<sequence>MGRTSFLRIGSRPLTVRGRKGIASAKVLVRVPEPLGGERAHSDRDPPRLRSLRAESAHPGVDAAMMASPITPRVFLAPGRTDMRKAINGLSVLVEGHLELDPFSGHWFVFCNRARTIIKILYWGATDFVFGRSVWRRSAFTQDPGHSPHPHQVCVQKLRGNRKRRAGGAWPHYARQQCRGKCHSHLRRRQEEPALHGSPQWGSRRRHLIHSDRNGQGLRA</sequence>
<dbReference type="PANTHER" id="PTHR36455:SF1">
    <property type="entry name" value="BLR8292 PROTEIN"/>
    <property type="match status" value="1"/>
</dbReference>
<evidence type="ECO:0000256" key="1">
    <source>
        <dbReference type="SAM" id="MobiDB-lite"/>
    </source>
</evidence>
<keyword evidence="3" id="KW-1185">Reference proteome</keyword>
<dbReference type="Proteomes" id="UP000298602">
    <property type="component" value="Chromosome"/>
</dbReference>
<dbReference type="NCBIfam" id="NF033819">
    <property type="entry name" value="IS66_TnpB"/>
    <property type="match status" value="1"/>
</dbReference>
<dbReference type="PANTHER" id="PTHR36455">
    <property type="match status" value="1"/>
</dbReference>
<dbReference type="EMBL" id="CP040098">
    <property type="protein sequence ID" value="QCQ21984.1"/>
    <property type="molecule type" value="Genomic_DNA"/>
</dbReference>
<evidence type="ECO:0000313" key="3">
    <source>
        <dbReference type="Proteomes" id="UP000298602"/>
    </source>
</evidence>
<evidence type="ECO:0000313" key="2">
    <source>
        <dbReference type="EMBL" id="QCQ21984.1"/>
    </source>
</evidence>
<proteinExistence type="predicted"/>
<feature type="region of interest" description="Disordered" evidence="1">
    <location>
        <begin position="189"/>
        <end position="220"/>
    </location>
</feature>
<dbReference type="AlphaFoldDB" id="A0A4P8L2M9"/>
<reference evidence="2 3" key="1">
    <citation type="submission" date="2019-05" db="EMBL/GenBank/DDBJ databases">
        <title>The Complete Genome Sequence of the n-alkane-degrading Desulfoglaeba alkanexedens ALDC reveals multiple alkylsuccinate synthase gene clusters.</title>
        <authorList>
            <person name="Callaghan A.V."/>
            <person name="Davidova I.A."/>
            <person name="Duncan K.E."/>
            <person name="Morris B."/>
            <person name="McInerney M.J."/>
        </authorList>
    </citation>
    <scope>NUCLEOTIDE SEQUENCE [LARGE SCALE GENOMIC DNA]</scope>
    <source>
        <strain evidence="2 3">ALDC</strain>
    </source>
</reference>
<dbReference type="OrthoDB" id="9801450at2"/>
<dbReference type="InterPro" id="IPR008878">
    <property type="entry name" value="Transposase_IS66_Orf2"/>
</dbReference>
<protein>
    <submittedName>
        <fullName evidence="2">IS66 family insertion sequence element accessory protein TnpB</fullName>
    </submittedName>
</protein>
<reference evidence="2 3" key="2">
    <citation type="submission" date="2019-05" db="EMBL/GenBank/DDBJ databases">
        <authorList>
            <person name="Suflita J.M."/>
            <person name="Marks C.R."/>
        </authorList>
    </citation>
    <scope>NUCLEOTIDE SEQUENCE [LARGE SCALE GENOMIC DNA]</scope>
    <source>
        <strain evidence="2 3">ALDC</strain>
    </source>
</reference>
<name>A0A4P8L2M9_9BACT</name>
<dbReference type="Pfam" id="PF05717">
    <property type="entry name" value="TnpB_IS66"/>
    <property type="match status" value="1"/>
</dbReference>